<comment type="caution">
    <text evidence="1">The sequence shown here is derived from an EMBL/GenBank/DDBJ whole genome shotgun (WGS) entry which is preliminary data.</text>
</comment>
<accession>A0A8J5MA72</accession>
<dbReference type="EMBL" id="JAENGY010000008">
    <property type="protein sequence ID" value="KAG6977300.1"/>
    <property type="molecule type" value="Genomic_DNA"/>
</dbReference>
<gene>
    <name evidence="1" type="ORF">JG688_00000497</name>
</gene>
<name>A0A8J5MA72_9STRA</name>
<sequence>MLNGFLAALVQFRIEIQVLTSFSCEQTGRLVRTVVDECAEVALNDHRVLPRVWFERPFLLEEVSQFERFLVSTKIVNHYAAQSLLHKICVDDLFSKSLDGLKLLVQNVLTNEQLELLWRYVCIFLYQPKFSAQYCCCRFRLVQQDHGLNGPMQ</sequence>
<organism evidence="1 2">
    <name type="scientific">Phytophthora aleatoria</name>
    <dbReference type="NCBI Taxonomy" id="2496075"/>
    <lineage>
        <taxon>Eukaryota</taxon>
        <taxon>Sar</taxon>
        <taxon>Stramenopiles</taxon>
        <taxon>Oomycota</taxon>
        <taxon>Peronosporomycetes</taxon>
        <taxon>Peronosporales</taxon>
        <taxon>Peronosporaceae</taxon>
        <taxon>Phytophthora</taxon>
    </lineage>
</organism>
<proteinExistence type="predicted"/>
<reference evidence="1" key="1">
    <citation type="submission" date="2021-01" db="EMBL/GenBank/DDBJ databases">
        <title>Phytophthora aleatoria, a newly-described species from Pinus radiata is distinct from Phytophthora cactorum isolates based on comparative genomics.</title>
        <authorList>
            <person name="Mcdougal R."/>
            <person name="Panda P."/>
            <person name="Williams N."/>
            <person name="Studholme D.J."/>
        </authorList>
    </citation>
    <scope>NUCLEOTIDE SEQUENCE</scope>
    <source>
        <strain evidence="1">NZFS 4037</strain>
    </source>
</reference>
<keyword evidence="2" id="KW-1185">Reference proteome</keyword>
<dbReference type="Proteomes" id="UP000709295">
    <property type="component" value="Unassembled WGS sequence"/>
</dbReference>
<evidence type="ECO:0000313" key="2">
    <source>
        <dbReference type="Proteomes" id="UP000709295"/>
    </source>
</evidence>
<dbReference type="AlphaFoldDB" id="A0A8J5MA72"/>
<evidence type="ECO:0000313" key="1">
    <source>
        <dbReference type="EMBL" id="KAG6977300.1"/>
    </source>
</evidence>
<protein>
    <submittedName>
        <fullName evidence="1">Uncharacterized protein</fullName>
    </submittedName>
</protein>